<dbReference type="EMBL" id="JAZAVJ010000302">
    <property type="protein sequence ID" value="KAK7402452.1"/>
    <property type="molecule type" value="Genomic_DNA"/>
</dbReference>
<keyword evidence="4 6" id="KW-1133">Transmembrane helix</keyword>
<feature type="transmembrane region" description="Helical" evidence="6">
    <location>
        <begin position="142"/>
        <end position="161"/>
    </location>
</feature>
<keyword evidence="3 6" id="KW-0812">Transmembrane</keyword>
<proteinExistence type="predicted"/>
<accession>A0ABR1GL00</accession>
<comment type="caution">
    <text evidence="7">The sequence shown here is derived from an EMBL/GenBank/DDBJ whole genome shotgun (WGS) entry which is preliminary data.</text>
</comment>
<dbReference type="PANTHER" id="PTHR23501:SF109">
    <property type="entry name" value="MAJOR FACILITATOR SUPERFAMILY (MFS) PROFILE DOMAIN-CONTAINING PROTEIN-RELATED"/>
    <property type="match status" value="1"/>
</dbReference>
<feature type="transmembrane region" description="Helical" evidence="6">
    <location>
        <begin position="381"/>
        <end position="400"/>
    </location>
</feature>
<evidence type="ECO:0000256" key="6">
    <source>
        <dbReference type="SAM" id="Phobius"/>
    </source>
</evidence>
<protein>
    <recommendedName>
        <fullName evidence="9">Major facilitator superfamily (MFS) profile domain-containing protein</fullName>
    </recommendedName>
</protein>
<keyword evidence="2" id="KW-0813">Transport</keyword>
<dbReference type="Proteomes" id="UP001498476">
    <property type="component" value="Unassembled WGS sequence"/>
</dbReference>
<dbReference type="InterPro" id="IPR036259">
    <property type="entry name" value="MFS_trans_sf"/>
</dbReference>
<feature type="transmembrane region" description="Helical" evidence="6">
    <location>
        <begin position="241"/>
        <end position="261"/>
    </location>
</feature>
<organism evidence="7 8">
    <name type="scientific">Neonectria punicea</name>
    <dbReference type="NCBI Taxonomy" id="979145"/>
    <lineage>
        <taxon>Eukaryota</taxon>
        <taxon>Fungi</taxon>
        <taxon>Dikarya</taxon>
        <taxon>Ascomycota</taxon>
        <taxon>Pezizomycotina</taxon>
        <taxon>Sordariomycetes</taxon>
        <taxon>Hypocreomycetidae</taxon>
        <taxon>Hypocreales</taxon>
        <taxon>Nectriaceae</taxon>
        <taxon>Neonectria</taxon>
    </lineage>
</organism>
<keyword evidence="5 6" id="KW-0472">Membrane</keyword>
<comment type="subcellular location">
    <subcellularLocation>
        <location evidence="1">Membrane</location>
        <topology evidence="1">Multi-pass membrane protein</topology>
    </subcellularLocation>
</comment>
<dbReference type="PANTHER" id="PTHR23501">
    <property type="entry name" value="MAJOR FACILITATOR SUPERFAMILY"/>
    <property type="match status" value="1"/>
</dbReference>
<gene>
    <name evidence="7" type="ORF">QQX98_011779</name>
</gene>
<evidence type="ECO:0008006" key="9">
    <source>
        <dbReference type="Google" id="ProtNLM"/>
    </source>
</evidence>
<evidence type="ECO:0000256" key="2">
    <source>
        <dbReference type="ARBA" id="ARBA00022448"/>
    </source>
</evidence>
<evidence type="ECO:0000256" key="1">
    <source>
        <dbReference type="ARBA" id="ARBA00004141"/>
    </source>
</evidence>
<feature type="transmembrane region" description="Helical" evidence="6">
    <location>
        <begin position="168"/>
        <end position="188"/>
    </location>
</feature>
<feature type="transmembrane region" description="Helical" evidence="6">
    <location>
        <begin position="87"/>
        <end position="105"/>
    </location>
</feature>
<feature type="transmembrane region" description="Helical" evidence="6">
    <location>
        <begin position="117"/>
        <end position="136"/>
    </location>
</feature>
<feature type="transmembrane region" description="Helical" evidence="6">
    <location>
        <begin position="354"/>
        <end position="374"/>
    </location>
</feature>
<evidence type="ECO:0000313" key="7">
    <source>
        <dbReference type="EMBL" id="KAK7402452.1"/>
    </source>
</evidence>
<name>A0ABR1GL00_9HYPO</name>
<dbReference type="Pfam" id="PF06609">
    <property type="entry name" value="TRI12"/>
    <property type="match status" value="1"/>
</dbReference>
<feature type="transmembrane region" description="Helical" evidence="6">
    <location>
        <begin position="200"/>
        <end position="220"/>
    </location>
</feature>
<reference evidence="7 8" key="1">
    <citation type="journal article" date="2025" name="Microbiol. Resour. Announc.">
        <title>Draft genome sequences for Neonectria magnoliae and Neonectria punicea, canker pathogens of Liriodendron tulipifera and Acer saccharum in West Virginia.</title>
        <authorList>
            <person name="Petronek H.M."/>
            <person name="Kasson M.T."/>
            <person name="Metheny A.M."/>
            <person name="Stauder C.M."/>
            <person name="Lovett B."/>
            <person name="Lynch S.C."/>
            <person name="Garnas J.R."/>
            <person name="Kasson L.R."/>
            <person name="Stajich J.E."/>
        </authorList>
    </citation>
    <scope>NUCLEOTIDE SEQUENCE [LARGE SCALE GENOMIC DNA]</scope>
    <source>
        <strain evidence="7 8">NRRL 64653</strain>
    </source>
</reference>
<feature type="transmembrane region" description="Helical" evidence="6">
    <location>
        <begin position="535"/>
        <end position="554"/>
    </location>
</feature>
<keyword evidence="8" id="KW-1185">Reference proteome</keyword>
<feature type="transmembrane region" description="Helical" evidence="6">
    <location>
        <begin position="406"/>
        <end position="428"/>
    </location>
</feature>
<evidence type="ECO:0000256" key="3">
    <source>
        <dbReference type="ARBA" id="ARBA00022692"/>
    </source>
</evidence>
<sequence length="586" mass="62377">MDKTHDLDYIERASCLDAPEKMGASSDDVIGYETNFDELPKGYYTSKFFLGSMLATSLGLWAGTCAFGYIAPVLGTINADLGPDPRYTWISLVYNAALAVALGPVGRLSDIFGRRYWFIGGGILACVGTVVCATATSIPVLIGGNVLLGLASATQLCFHFVMGYVGNACLYFFTFPSSLGPSIAYNFVENYPSVGWRGLYWFLLGINGAALACWVLFYFPPSFSKKHDGEENASISYWVKNFDYVGTFLFAGGFVAFLLGLSWGGAVYPWTHAAPIAGITIGGATLAAFVLWEIYAPIKESLVPMHLFKNIEWVSAVILLGLGAGVYYAFSIIWPMQAAVMYSDGKDLQYLGGISNIIGIGMTSGQITGGFVAARIGKTKLQCMCVFLVGGIFMACAALATPDAKALAVSVIFLGCFWIGWNESICLSNATICVHDQREIGVAGGMAGSIRAAICAILVAVYTTTLTNRLGTTIPKRVPPAVIEAGLPPSSVEAFMAAVAAGTTDAFQSVPGITDQIIATGVRAYKFANYDAFRTVYLTTIAFSGVAVVLTFFAPNTEKFMTGKVVATLNNEGGLDARKTGVEEEA</sequence>
<dbReference type="Gene3D" id="1.20.1250.20">
    <property type="entry name" value="MFS general substrate transporter like domains"/>
    <property type="match status" value="2"/>
</dbReference>
<feature type="transmembrane region" description="Helical" evidence="6">
    <location>
        <begin position="273"/>
        <end position="292"/>
    </location>
</feature>
<feature type="transmembrane region" description="Helical" evidence="6">
    <location>
        <begin position="313"/>
        <end position="334"/>
    </location>
</feature>
<evidence type="ECO:0000256" key="4">
    <source>
        <dbReference type="ARBA" id="ARBA00022989"/>
    </source>
</evidence>
<evidence type="ECO:0000313" key="8">
    <source>
        <dbReference type="Proteomes" id="UP001498476"/>
    </source>
</evidence>
<dbReference type="SUPFAM" id="SSF103473">
    <property type="entry name" value="MFS general substrate transporter"/>
    <property type="match status" value="1"/>
</dbReference>
<feature type="transmembrane region" description="Helical" evidence="6">
    <location>
        <begin position="48"/>
        <end position="75"/>
    </location>
</feature>
<evidence type="ECO:0000256" key="5">
    <source>
        <dbReference type="ARBA" id="ARBA00023136"/>
    </source>
</evidence>
<dbReference type="InterPro" id="IPR010573">
    <property type="entry name" value="MFS_Str1/Tri12-like"/>
</dbReference>
<feature type="transmembrane region" description="Helical" evidence="6">
    <location>
        <begin position="440"/>
        <end position="462"/>
    </location>
</feature>